<accession>A0A8J5IGI2</accession>
<evidence type="ECO:0000313" key="1">
    <source>
        <dbReference type="EMBL" id="KAG6946215.1"/>
    </source>
</evidence>
<proteinExistence type="predicted"/>
<gene>
    <name evidence="1" type="ORF">JG688_00016162</name>
</gene>
<sequence>MACGCGYLYAVLDVPTLEFHQLQHIALPSSSFQTRRGAAPVSILGKARRAQLHNSGCICCYHGGVGAPLQARPAVQSGALPVSTTSAHQESNYPNVVPLRSQLGLLENGSNLRVRGAITLSLFGKYSTAIITHESSFPRRNGGFVPERTLCCAIYLRLYYQFNLWSSIPSVLLRAIADQVEAGASVLRFQESRPRNALLRYCRRQRRERIFTRFAFTL</sequence>
<dbReference type="Proteomes" id="UP000709295">
    <property type="component" value="Unassembled WGS sequence"/>
</dbReference>
<dbReference type="AlphaFoldDB" id="A0A8J5IGI2"/>
<evidence type="ECO:0000313" key="2">
    <source>
        <dbReference type="Proteomes" id="UP000709295"/>
    </source>
</evidence>
<reference evidence="1" key="1">
    <citation type="submission" date="2021-01" db="EMBL/GenBank/DDBJ databases">
        <title>Phytophthora aleatoria, a newly-described species from Pinus radiata is distinct from Phytophthora cactorum isolates based on comparative genomics.</title>
        <authorList>
            <person name="Mcdougal R."/>
            <person name="Panda P."/>
            <person name="Williams N."/>
            <person name="Studholme D.J."/>
        </authorList>
    </citation>
    <scope>NUCLEOTIDE SEQUENCE</scope>
    <source>
        <strain evidence="1">NZFS 4037</strain>
    </source>
</reference>
<comment type="caution">
    <text evidence="1">The sequence shown here is derived from an EMBL/GenBank/DDBJ whole genome shotgun (WGS) entry which is preliminary data.</text>
</comment>
<dbReference type="EMBL" id="JAENGY010001925">
    <property type="protein sequence ID" value="KAG6946215.1"/>
    <property type="molecule type" value="Genomic_DNA"/>
</dbReference>
<name>A0A8J5IGI2_9STRA</name>
<organism evidence="1 2">
    <name type="scientific">Phytophthora aleatoria</name>
    <dbReference type="NCBI Taxonomy" id="2496075"/>
    <lineage>
        <taxon>Eukaryota</taxon>
        <taxon>Sar</taxon>
        <taxon>Stramenopiles</taxon>
        <taxon>Oomycota</taxon>
        <taxon>Peronosporomycetes</taxon>
        <taxon>Peronosporales</taxon>
        <taxon>Peronosporaceae</taxon>
        <taxon>Phytophthora</taxon>
    </lineage>
</organism>
<keyword evidence="2" id="KW-1185">Reference proteome</keyword>
<protein>
    <submittedName>
        <fullName evidence="1">Uncharacterized protein</fullName>
    </submittedName>
</protein>